<protein>
    <submittedName>
        <fullName evidence="4">Glycosyltransferase like family 2</fullName>
    </submittedName>
</protein>
<dbReference type="RefSeq" id="WP_283424358.1">
    <property type="nucleotide sequence ID" value="NZ_FXTY01000001.1"/>
</dbReference>
<proteinExistence type="inferred from homology"/>
<keyword evidence="2" id="KW-0328">Glycosyltransferase</keyword>
<keyword evidence="3" id="KW-0808">Transferase</keyword>
<keyword evidence="5" id="KW-1185">Reference proteome</keyword>
<dbReference type="InterPro" id="IPR029044">
    <property type="entry name" value="Nucleotide-diphossugar_trans"/>
</dbReference>
<accession>A0ABY1NBB0</accession>
<evidence type="ECO:0000313" key="4">
    <source>
        <dbReference type="EMBL" id="SMP04921.1"/>
    </source>
</evidence>
<dbReference type="Gene3D" id="3.90.550.10">
    <property type="entry name" value="Spore Coat Polysaccharide Biosynthesis Protein SpsA, Chain A"/>
    <property type="match status" value="1"/>
</dbReference>
<sequence length="433" mass="47695">MTPSAGQPTISVVVVSRRRPEALKRALVGISQLRYPAFEVVVVADTAGLAAAKDLPFGDQLKTVEYETPNISAARNRGIAHAAGEVVAFMDDDAVPETGWLHHLAAPFAKPEVAAAGGYVRGRNGISFQWRAQSVDGTGAGLPLAFTGDDPVVLTPDGQRAIKTEGTNMAFRREVLAELGGFDPAFHYYLDETDLNLRLAAAGHKTAIVPRAEVHHGYAENRQRTAARVPRDLSEIGASKAVFLRKHCSDGQRDTVWTAFCRAQRRRLLAHMVAGHIMPGDVRRLMRGLQQGYAEGLSRALGQMPELTRAAEGFAPLEVKIGPQVVIFGRFWRKKTLLREAKDAVQDGKSPSVFIFSRTGLFHSVRFDPAGFWVQRGGLFGRSERRQTLFRIGGFGARLRQEFQRVAAQRLLSETLLPKRLQTKQQAQKRSRT</sequence>
<evidence type="ECO:0000313" key="5">
    <source>
        <dbReference type="Proteomes" id="UP001157961"/>
    </source>
</evidence>
<gene>
    <name evidence="4" type="ORF">SAMN06265373_101504</name>
</gene>
<reference evidence="4 5" key="1">
    <citation type="submission" date="2017-05" db="EMBL/GenBank/DDBJ databases">
        <authorList>
            <person name="Varghese N."/>
            <person name="Submissions S."/>
        </authorList>
    </citation>
    <scope>NUCLEOTIDE SEQUENCE [LARGE SCALE GENOMIC DNA]</scope>
    <source>
        <strain evidence="4 5">DSM 29734</strain>
    </source>
</reference>
<evidence type="ECO:0000256" key="1">
    <source>
        <dbReference type="ARBA" id="ARBA00006739"/>
    </source>
</evidence>
<dbReference type="PANTHER" id="PTHR43179:SF12">
    <property type="entry name" value="GALACTOFURANOSYLTRANSFERASE GLFT2"/>
    <property type="match status" value="1"/>
</dbReference>
<comment type="caution">
    <text evidence="4">The sequence shown here is derived from an EMBL/GenBank/DDBJ whole genome shotgun (WGS) entry which is preliminary data.</text>
</comment>
<dbReference type="EMBL" id="FXTY01000001">
    <property type="protein sequence ID" value="SMP04921.1"/>
    <property type="molecule type" value="Genomic_DNA"/>
</dbReference>
<organism evidence="4 5">
    <name type="scientific">Shimia sagamensis</name>
    <dbReference type="NCBI Taxonomy" id="1566352"/>
    <lineage>
        <taxon>Bacteria</taxon>
        <taxon>Pseudomonadati</taxon>
        <taxon>Pseudomonadota</taxon>
        <taxon>Alphaproteobacteria</taxon>
        <taxon>Rhodobacterales</taxon>
        <taxon>Roseobacteraceae</taxon>
    </lineage>
</organism>
<dbReference type="Pfam" id="PF13641">
    <property type="entry name" value="Glyco_tranf_2_3"/>
    <property type="match status" value="1"/>
</dbReference>
<dbReference type="PANTHER" id="PTHR43179">
    <property type="entry name" value="RHAMNOSYLTRANSFERASE WBBL"/>
    <property type="match status" value="1"/>
</dbReference>
<evidence type="ECO:0000256" key="3">
    <source>
        <dbReference type="ARBA" id="ARBA00022679"/>
    </source>
</evidence>
<comment type="similarity">
    <text evidence="1">Belongs to the glycosyltransferase 2 family.</text>
</comment>
<name>A0ABY1NBB0_9RHOB</name>
<dbReference type="SUPFAM" id="SSF53448">
    <property type="entry name" value="Nucleotide-diphospho-sugar transferases"/>
    <property type="match status" value="1"/>
</dbReference>
<dbReference type="Proteomes" id="UP001157961">
    <property type="component" value="Unassembled WGS sequence"/>
</dbReference>
<evidence type="ECO:0000256" key="2">
    <source>
        <dbReference type="ARBA" id="ARBA00022676"/>
    </source>
</evidence>